<evidence type="ECO:0000313" key="4">
    <source>
        <dbReference type="EMBL" id="OAJ56841.1"/>
    </source>
</evidence>
<dbReference type="Proteomes" id="UP000078116">
    <property type="component" value="Unassembled WGS sequence"/>
</dbReference>
<dbReference type="STRING" id="1462993.A6V36_32725"/>
<evidence type="ECO:0000313" key="3">
    <source>
        <dbReference type="EMBL" id="OAJ56782.1"/>
    </source>
</evidence>
<evidence type="ECO:0000259" key="2">
    <source>
        <dbReference type="PROSITE" id="PS50405"/>
    </source>
</evidence>
<organism evidence="3 6">
    <name type="scientific">Paraburkholderia ginsengiterrae</name>
    <dbReference type="NCBI Taxonomy" id="1462993"/>
    <lineage>
        <taxon>Bacteria</taxon>
        <taxon>Pseudomonadati</taxon>
        <taxon>Pseudomonadota</taxon>
        <taxon>Betaproteobacteria</taxon>
        <taxon>Burkholderiales</taxon>
        <taxon>Burkholderiaceae</taxon>
        <taxon>Paraburkholderia</taxon>
    </lineage>
</organism>
<sequence>MELYFSPLACSLATRIALYEANADARFIEVDTKSKQLRDGSDFYPINPLGQVPVLRTNEGWLLRENTAILPYVADAFPAARLAPAAGTAERAKLQEWLGFIGTELHKGVFVPLLDPLAPADVRAYTQKKIALRLDMLERHLGEREFLLDHFTVADAYLVTVLNWAQYSGVDLAGWPSVEAYYRRTVHRPPVARALAEEQALYREEQARRHAQVA</sequence>
<dbReference type="GO" id="GO:0016740">
    <property type="term" value="F:transferase activity"/>
    <property type="evidence" value="ECO:0007669"/>
    <property type="project" value="UniProtKB-KW"/>
</dbReference>
<reference evidence="5 6" key="1">
    <citation type="submission" date="2016-04" db="EMBL/GenBank/DDBJ databases">
        <title>Reclassification of Paraburkholderia panaciterrae (Farh et al. 2015) Dobritsa &amp; Samadpour 2016 as a later homotypic synonym of Paraburkholderia ginsengiterrae (Farh et al. 2015) Dobritsa &amp; Samadpour 2016.</title>
        <authorList>
            <person name="Dobritsa A.P."/>
            <person name="Kutumbaka K."/>
            <person name="Samadpour M."/>
        </authorList>
    </citation>
    <scope>NUCLEOTIDE SEQUENCE [LARGE SCALE GENOMIC DNA]</scope>
    <source>
        <strain evidence="3 6">DCY85</strain>
        <strain evidence="4 5">DCY85-1</strain>
    </source>
</reference>
<dbReference type="InterPro" id="IPR010987">
    <property type="entry name" value="Glutathione-S-Trfase_C-like"/>
</dbReference>
<name>A0A1A9N434_9BURK</name>
<keyword evidence="3" id="KW-0808">Transferase</keyword>
<dbReference type="CDD" id="cd03057">
    <property type="entry name" value="GST_N_Beta"/>
    <property type="match status" value="1"/>
</dbReference>
<dbReference type="Proteomes" id="UP000077961">
    <property type="component" value="Unassembled WGS sequence"/>
</dbReference>
<dbReference type="SFLD" id="SFLDS00019">
    <property type="entry name" value="Glutathione_Transferase_(cytos"/>
    <property type="match status" value="1"/>
</dbReference>
<dbReference type="CDD" id="cd03188">
    <property type="entry name" value="GST_C_Beta"/>
    <property type="match status" value="1"/>
</dbReference>
<accession>A0A1A9N434</accession>
<dbReference type="SFLD" id="SFLDG00358">
    <property type="entry name" value="Main_(cytGST)"/>
    <property type="match status" value="1"/>
</dbReference>
<evidence type="ECO:0000313" key="6">
    <source>
        <dbReference type="Proteomes" id="UP000078116"/>
    </source>
</evidence>
<dbReference type="Pfam" id="PF13410">
    <property type="entry name" value="GST_C_2"/>
    <property type="match status" value="1"/>
</dbReference>
<evidence type="ECO:0000259" key="1">
    <source>
        <dbReference type="PROSITE" id="PS50404"/>
    </source>
</evidence>
<feature type="domain" description="GST C-terminal" evidence="2">
    <location>
        <begin position="87"/>
        <end position="211"/>
    </location>
</feature>
<dbReference type="SFLD" id="SFLDG01150">
    <property type="entry name" value="Main.1:_Beta-like"/>
    <property type="match status" value="1"/>
</dbReference>
<dbReference type="PANTHER" id="PTHR44051">
    <property type="entry name" value="GLUTATHIONE S-TRANSFERASE-RELATED"/>
    <property type="match status" value="1"/>
</dbReference>
<dbReference type="InterPro" id="IPR040079">
    <property type="entry name" value="Glutathione_S-Trfase"/>
</dbReference>
<dbReference type="PROSITE" id="PS50404">
    <property type="entry name" value="GST_NTER"/>
    <property type="match status" value="1"/>
</dbReference>
<dbReference type="Gene3D" id="3.40.30.10">
    <property type="entry name" value="Glutaredoxin"/>
    <property type="match status" value="1"/>
</dbReference>
<dbReference type="InterPro" id="IPR004045">
    <property type="entry name" value="Glutathione_S-Trfase_N"/>
</dbReference>
<dbReference type="PROSITE" id="PS50405">
    <property type="entry name" value="GST_CTER"/>
    <property type="match status" value="1"/>
</dbReference>
<dbReference type="RefSeq" id="WP_064269391.1">
    <property type="nucleotide sequence ID" value="NZ_LXJZ01000183.1"/>
</dbReference>
<dbReference type="PANTHER" id="PTHR44051:SF8">
    <property type="entry name" value="GLUTATHIONE S-TRANSFERASE GSTA"/>
    <property type="match status" value="1"/>
</dbReference>
<dbReference type="SUPFAM" id="SSF47616">
    <property type="entry name" value="GST C-terminal domain-like"/>
    <property type="match status" value="1"/>
</dbReference>
<feature type="domain" description="GST N-terminal" evidence="1">
    <location>
        <begin position="1"/>
        <end position="81"/>
    </location>
</feature>
<dbReference type="AlphaFoldDB" id="A0A1A9N434"/>
<gene>
    <name evidence="4" type="ORF">A6V36_32725</name>
    <name evidence="3" type="ORF">A6V37_30705</name>
</gene>
<dbReference type="InterPro" id="IPR036249">
    <property type="entry name" value="Thioredoxin-like_sf"/>
</dbReference>
<protein>
    <submittedName>
        <fullName evidence="3">Glutathione S-transferase</fullName>
    </submittedName>
</protein>
<dbReference type="InterPro" id="IPR036282">
    <property type="entry name" value="Glutathione-S-Trfase_C_sf"/>
</dbReference>
<dbReference type="EMBL" id="LXKA01000332">
    <property type="protein sequence ID" value="OAJ56782.1"/>
    <property type="molecule type" value="Genomic_DNA"/>
</dbReference>
<dbReference type="EMBL" id="LXJZ01000183">
    <property type="protein sequence ID" value="OAJ56841.1"/>
    <property type="molecule type" value="Genomic_DNA"/>
</dbReference>
<dbReference type="Pfam" id="PF02798">
    <property type="entry name" value="GST_N"/>
    <property type="match status" value="1"/>
</dbReference>
<keyword evidence="5" id="KW-1185">Reference proteome</keyword>
<comment type="caution">
    <text evidence="3">The sequence shown here is derived from an EMBL/GenBank/DDBJ whole genome shotgun (WGS) entry which is preliminary data.</text>
</comment>
<dbReference type="SUPFAM" id="SSF52833">
    <property type="entry name" value="Thioredoxin-like"/>
    <property type="match status" value="1"/>
</dbReference>
<proteinExistence type="predicted"/>
<dbReference type="Gene3D" id="1.20.1050.10">
    <property type="match status" value="1"/>
</dbReference>
<dbReference type="OrthoDB" id="8772754at2"/>
<evidence type="ECO:0000313" key="5">
    <source>
        <dbReference type="Proteomes" id="UP000077961"/>
    </source>
</evidence>